<dbReference type="Gene3D" id="2.60.40.10">
    <property type="entry name" value="Immunoglobulins"/>
    <property type="match status" value="2"/>
</dbReference>
<dbReference type="Pfam" id="PF13385">
    <property type="entry name" value="Laminin_G_3"/>
    <property type="match status" value="1"/>
</dbReference>
<evidence type="ECO:0000313" key="6">
    <source>
        <dbReference type="Proteomes" id="UP001595755"/>
    </source>
</evidence>
<dbReference type="InterPro" id="IPR008979">
    <property type="entry name" value="Galactose-bd-like_sf"/>
</dbReference>
<keyword evidence="1" id="KW-0732">Signal</keyword>
<dbReference type="InterPro" id="IPR006558">
    <property type="entry name" value="LamG-like"/>
</dbReference>
<dbReference type="PROSITE" id="PS50022">
    <property type="entry name" value="FA58C_3"/>
    <property type="match status" value="1"/>
</dbReference>
<evidence type="ECO:0000256" key="2">
    <source>
        <dbReference type="ARBA" id="ARBA00023157"/>
    </source>
</evidence>
<dbReference type="CDD" id="cd00146">
    <property type="entry name" value="PKD"/>
    <property type="match status" value="1"/>
</dbReference>
<accession>A0ABV8SI89</accession>
<dbReference type="InterPro" id="IPR022409">
    <property type="entry name" value="PKD/Chitinase_dom"/>
</dbReference>
<dbReference type="Pfam" id="PF22352">
    <property type="entry name" value="K319L-like_PKD"/>
    <property type="match status" value="1"/>
</dbReference>
<dbReference type="SMART" id="SM00560">
    <property type="entry name" value="LamGL"/>
    <property type="match status" value="1"/>
</dbReference>
<comment type="caution">
    <text evidence="5">The sequence shown here is derived from an EMBL/GenBank/DDBJ whole genome shotgun (WGS) entry which is preliminary data.</text>
</comment>
<dbReference type="Proteomes" id="UP001595755">
    <property type="component" value="Unassembled WGS sequence"/>
</dbReference>
<dbReference type="InterPro" id="IPR013320">
    <property type="entry name" value="ConA-like_dom_sf"/>
</dbReference>
<keyword evidence="2" id="KW-1015">Disulfide bond</keyword>
<evidence type="ECO:0000256" key="1">
    <source>
        <dbReference type="ARBA" id="ARBA00022729"/>
    </source>
</evidence>
<evidence type="ECO:0000259" key="4">
    <source>
        <dbReference type="PROSITE" id="PS50022"/>
    </source>
</evidence>
<dbReference type="InterPro" id="IPR043750">
    <property type="entry name" value="DUF5695"/>
</dbReference>
<feature type="region of interest" description="Disordered" evidence="3">
    <location>
        <begin position="1237"/>
        <end position="1259"/>
    </location>
</feature>
<organism evidence="5 6">
    <name type="scientific">Cohnella boryungensis</name>
    <dbReference type="NCBI Taxonomy" id="768479"/>
    <lineage>
        <taxon>Bacteria</taxon>
        <taxon>Bacillati</taxon>
        <taxon>Bacillota</taxon>
        <taxon>Bacilli</taxon>
        <taxon>Bacillales</taxon>
        <taxon>Paenibacillaceae</taxon>
        <taxon>Cohnella</taxon>
    </lineage>
</organism>
<keyword evidence="6" id="KW-1185">Reference proteome</keyword>
<dbReference type="Pfam" id="PF18951">
    <property type="entry name" value="DUF5695"/>
    <property type="match status" value="2"/>
</dbReference>
<protein>
    <submittedName>
        <fullName evidence="5">LamG-like jellyroll fold domain-containing protein</fullName>
    </submittedName>
</protein>
<sequence length="1582" mass="170908">MKTVNKRLISLITGFALFFELLPVGINEAPSVSAAANVIANDSLSATIGDLGQIEVLNIKNNPLNKKNAVVNFVLPNSTSPQNDVQHQWMGEMLFSYRTGDTAVFPNDRVGFVEVDTNKTLAAGGSTKYTTINASNQYFTKVAASDGKKVEVNFIGQALTSTTARVMKGFDVKSVFNMDTSDGSLQWEITLKNKSTKYIEFGDIGLPMPWNNKYLSTSDTYDNRVTVHNFAGADSGYSYAIRTSGEGNFMMFSPVPESGARIEYVDYWLGDAGEVRAGSLYSNWVGDSGGWFPGLSVLYIHSKDISKTGRGYFTDATSLVLAPQAEKTYKFKFSAVRAGDNTPQANAASSNNASTSMEDREKNLRSILYKSGMIDAVALPGFQAAINMPVKLDLHFDNTKIDFQSIEIQNILQNDPYDAAHIPVIKGTNRAAMVNNTRTGRGLPSGNPGYTKSATFVETKIINGEQHHIYALTFDNIGNNSVRVNYKLKSDPVGVNKFTQFEFNILAELDQTSQAHSQFMVDNTQDKVTTSPTFGIYRDWYLTTGLDTTTSHWGDDWSHDNINFMTMKNYLDPKASEIRSIENYLIDFMWKNYMKYTQSTFRVANYLNASGIYSTSNAPYVRTFSEAMEVSGFFNMYRIQKAYPNMIEYRESPQFYLEKAYGIYYNRVGTGATGFYGEQQIPDLIEALKEEGMLTEYNNLKTKFAQNKATSVLNAPYPYGSEFEYDNTGEEGAYAAAKALRTYYPQDSKVAKALESMKADDLKTRAMRGIQPAWYFYSVPAFRAGESWWNFQYTTSLAGSIMDDMLRYQADGRTADQTAVAQQRNYAAKISNFNAINMGQISAQSVGSTAWRFNAHKGGTGTKDVYDGGTRVMNNGWQDFSGESEEGLYGSLLRISSDIVTDPVFGLFGYGATVTDVSNKYNITPKDGFGKRINLIKEKIYLVSESDKIQSALIQKDGKAITLQISNLAQKTHASRITLDGSGLENGYYTIKLNGANVGQFYVQNNKGVAMFQMSSALTTAEVLIEKSLTGANQAPQVTTEAVTLSPPVNLPILLNGIVTDDGAPNGAMTYLWEVVSTPSGGQLSFTNSKSAITKAVGTQAGSYTARLTANDGALSTSSLLTFVLGGGTSVNSAPIVDAGSNATIALPSTIALSGTVSDDGLPTGATVTTTWSLQSGPGSATIASPNSLNTTATVTVPGTYVFLLTANDTALQSTDTVTKTVQASLPDQLVRYQFSETSGTSAADSSGNNKTGTLNGGATFSAGQTGNAVTLNGSNGYVSMPSGIASGATSVTIAAWVNANSLSNWARIFDIGSSTTNYMFLTPQPGGAGLRFAITNSGNGSEQQISSTTAFPTGVWKHVAVTISGSTGRLYVDGVQVATNTSMTLNPSSLGTTTNNWIGRSQFSGDAYFNGSVDDFRIYSRALSASEISALMGGGTAPTDIAPQATASTSFVSSWESLAGLNDGYTPTSSNDRGHSVYGNWDNPGSTQWVQYTFSANKTISSVDVYWFDDDGGIDLPASYTIQYWNGSAWTNVASPSGLGLLANQYNTTTFTPVTTNQIRLSITAKSTTSTGIESWKVYGN</sequence>
<evidence type="ECO:0000256" key="3">
    <source>
        <dbReference type="SAM" id="MobiDB-lite"/>
    </source>
</evidence>
<dbReference type="Pfam" id="PF00754">
    <property type="entry name" value="F5_F8_type_C"/>
    <property type="match status" value="1"/>
</dbReference>
<proteinExistence type="predicted"/>
<evidence type="ECO:0000313" key="5">
    <source>
        <dbReference type="EMBL" id="MFC4306597.1"/>
    </source>
</evidence>
<dbReference type="InterPro" id="IPR000421">
    <property type="entry name" value="FA58C"/>
</dbReference>
<dbReference type="RefSeq" id="WP_378127737.1">
    <property type="nucleotide sequence ID" value="NZ_JBHSED010000065.1"/>
</dbReference>
<dbReference type="SUPFAM" id="SSF49785">
    <property type="entry name" value="Galactose-binding domain-like"/>
    <property type="match status" value="1"/>
</dbReference>
<dbReference type="Gene3D" id="2.60.120.200">
    <property type="match status" value="1"/>
</dbReference>
<feature type="domain" description="F5/8 type C" evidence="4">
    <location>
        <begin position="1430"/>
        <end position="1582"/>
    </location>
</feature>
<reference evidence="6" key="1">
    <citation type="journal article" date="2019" name="Int. J. Syst. Evol. Microbiol.">
        <title>The Global Catalogue of Microorganisms (GCM) 10K type strain sequencing project: providing services to taxonomists for standard genome sequencing and annotation.</title>
        <authorList>
            <consortium name="The Broad Institute Genomics Platform"/>
            <consortium name="The Broad Institute Genome Sequencing Center for Infectious Disease"/>
            <person name="Wu L."/>
            <person name="Ma J."/>
        </authorList>
    </citation>
    <scope>NUCLEOTIDE SEQUENCE [LARGE SCALE GENOMIC DNA]</scope>
    <source>
        <strain evidence="6">CGMCC 4.1641</strain>
    </source>
</reference>
<dbReference type="InterPro" id="IPR035986">
    <property type="entry name" value="PKD_dom_sf"/>
</dbReference>
<dbReference type="SUPFAM" id="SSF49899">
    <property type="entry name" value="Concanavalin A-like lectins/glucanases"/>
    <property type="match status" value="1"/>
</dbReference>
<dbReference type="InterPro" id="IPR013783">
    <property type="entry name" value="Ig-like_fold"/>
</dbReference>
<dbReference type="SMART" id="SM00089">
    <property type="entry name" value="PKD"/>
    <property type="match status" value="2"/>
</dbReference>
<gene>
    <name evidence="5" type="ORF">ACFO1S_24565</name>
</gene>
<dbReference type="SUPFAM" id="SSF49299">
    <property type="entry name" value="PKD domain"/>
    <property type="match status" value="1"/>
</dbReference>
<dbReference type="EMBL" id="JBHSED010000065">
    <property type="protein sequence ID" value="MFC4306597.1"/>
    <property type="molecule type" value="Genomic_DNA"/>
</dbReference>
<dbReference type="Gene3D" id="2.60.120.260">
    <property type="entry name" value="Galactose-binding domain-like"/>
    <property type="match status" value="1"/>
</dbReference>
<name>A0ABV8SI89_9BACL</name>